<reference evidence="1 2" key="1">
    <citation type="submission" date="2017-12" db="EMBL/GenBank/DDBJ databases">
        <title>Sequencing the genomes of 1000 Actinobacteria strains.</title>
        <authorList>
            <person name="Klenk H.-P."/>
        </authorList>
    </citation>
    <scope>NUCLEOTIDE SEQUENCE [LARGE SCALE GENOMIC DNA]</scope>
    <source>
        <strain evidence="1 2">DSM 45165</strain>
    </source>
</reference>
<organism evidence="1 2">
    <name type="scientific">Amycolatopsis echigonensis</name>
    <dbReference type="NCBI Taxonomy" id="2576905"/>
    <lineage>
        <taxon>Bacteria</taxon>
        <taxon>Bacillati</taxon>
        <taxon>Actinomycetota</taxon>
        <taxon>Actinomycetes</taxon>
        <taxon>Pseudonocardiales</taxon>
        <taxon>Pseudonocardiaceae</taxon>
        <taxon>Amycolatopsis</taxon>
    </lineage>
</organism>
<sequence length="372" mass="39768">MDPAGQFARRFPLVARTRPACLPLARRVAELCDRARQVEHSGDLAEAAAVHNNAALIASDCGLPELARRWCHQQVNIYLRVRPLGAQVARLALEPITNLARLYIREGQGERAFALMDTLFTAVSARTDAIVDGIEIPAELTDSAETHQHIRSWLWAVLLATGGRALAAAGRWAEARARLDAYKGVGRRMLDGRQIAVIAHAVSRDTDSALALLAETTPGDPWENAVTACLTIQCTSGDADLAALVNRYHGLDVSAPGLAVFHTRLGLSFIDAIGTVDDPSVRQIAVNLIDHATATRDGYVARDVLTHNGCRELLTDSQAREMADLVEACALGSGTLPAPLLADLTTALASAEEVMARKVNATSSNVKLPASS</sequence>
<keyword evidence="2" id="KW-1185">Reference proteome</keyword>
<evidence type="ECO:0000313" key="1">
    <source>
        <dbReference type="EMBL" id="PKV99842.1"/>
    </source>
</evidence>
<gene>
    <name evidence="1" type="ORF">ATK30_0831</name>
</gene>
<name>A0A2N3X148_9PSEU</name>
<comment type="caution">
    <text evidence="1">The sequence shown here is derived from an EMBL/GenBank/DDBJ whole genome shotgun (WGS) entry which is preliminary data.</text>
</comment>
<dbReference type="Proteomes" id="UP000233750">
    <property type="component" value="Unassembled WGS sequence"/>
</dbReference>
<protein>
    <submittedName>
        <fullName evidence="1">Uncharacterized protein</fullName>
    </submittedName>
</protein>
<dbReference type="EMBL" id="PJMY01000002">
    <property type="protein sequence ID" value="PKV99842.1"/>
    <property type="molecule type" value="Genomic_DNA"/>
</dbReference>
<dbReference type="RefSeq" id="WP_101434454.1">
    <property type="nucleotide sequence ID" value="NZ_PJMY01000002.1"/>
</dbReference>
<evidence type="ECO:0000313" key="2">
    <source>
        <dbReference type="Proteomes" id="UP000233750"/>
    </source>
</evidence>
<proteinExistence type="predicted"/>
<dbReference type="AlphaFoldDB" id="A0A2N3X148"/>
<accession>A0A2N3X148</accession>
<dbReference type="OrthoDB" id="3504852at2"/>